<dbReference type="Pfam" id="PF13180">
    <property type="entry name" value="PDZ_2"/>
    <property type="match status" value="1"/>
</dbReference>
<dbReference type="PANTHER" id="PTHR43343">
    <property type="entry name" value="PEPTIDASE S12"/>
    <property type="match status" value="1"/>
</dbReference>
<feature type="transmembrane region" description="Helical" evidence="3">
    <location>
        <begin position="12"/>
        <end position="35"/>
    </location>
</feature>
<keyword evidence="3" id="KW-0472">Membrane</keyword>
<dbReference type="PRINTS" id="PR00834">
    <property type="entry name" value="PROTEASES2C"/>
</dbReference>
<evidence type="ECO:0000256" key="3">
    <source>
        <dbReference type="SAM" id="Phobius"/>
    </source>
</evidence>
<dbReference type="InterPro" id="IPR036034">
    <property type="entry name" value="PDZ_sf"/>
</dbReference>
<dbReference type="InterPro" id="IPR001478">
    <property type="entry name" value="PDZ"/>
</dbReference>
<name>A0A1G2KA42_9BACT</name>
<sequence length="421" mass="44812">MNEKEPSTKQLIAFTVLLSFIASILGTILTVGVLLPGADAGGTSGPLIFNKPRLLEKITEKVLEKETIERVERQDELIVKVVESASPAVVSIVATKDVPVIERYFVDPFEGNPFFGEGGSGFQIPQFRQKGTEKREISSGTGFIVSKDGLIITNRHVVSDTSAEFTALLNDGSKRTAKVLARDPLHDLAIMKIEGKDYPTIPLGSSQEVKIGQGVVAIGNALGEFRNTVSVGVVSGLGRTVVAGGAGIESETLQELIQTDAAINPGNSGGPLINIRGEVIGVNTAVASDAENIGFAIPIEKAKRALASVQKSGKIIYPFLGVRYTAITRERAEAEKLAKDYGALVSKGPGGEAAVVLGSPAEKAGIKEGDIILEIQGERIDQLHTLASILQKYHVGDEVTLKVFRDGKESEFKATLTERKE</sequence>
<dbReference type="PANTHER" id="PTHR43343:SF3">
    <property type="entry name" value="PROTEASE DO-LIKE 8, CHLOROPLASTIC"/>
    <property type="match status" value="1"/>
</dbReference>
<dbReference type="InterPro" id="IPR009003">
    <property type="entry name" value="Peptidase_S1_PA"/>
</dbReference>
<evidence type="ECO:0000256" key="1">
    <source>
        <dbReference type="ARBA" id="ARBA00022670"/>
    </source>
</evidence>
<organism evidence="5 6">
    <name type="scientific">Candidatus Sungbacteria bacterium RIFCSPHIGHO2_01_FULL_50_25</name>
    <dbReference type="NCBI Taxonomy" id="1802265"/>
    <lineage>
        <taxon>Bacteria</taxon>
        <taxon>Candidatus Sungiibacteriota</taxon>
    </lineage>
</organism>
<dbReference type="Pfam" id="PF13365">
    <property type="entry name" value="Trypsin_2"/>
    <property type="match status" value="1"/>
</dbReference>
<dbReference type="SUPFAM" id="SSF50494">
    <property type="entry name" value="Trypsin-like serine proteases"/>
    <property type="match status" value="1"/>
</dbReference>
<dbReference type="SMART" id="SM00228">
    <property type="entry name" value="PDZ"/>
    <property type="match status" value="1"/>
</dbReference>
<dbReference type="Gene3D" id="2.30.42.10">
    <property type="match status" value="1"/>
</dbReference>
<keyword evidence="3" id="KW-0812">Transmembrane</keyword>
<keyword evidence="2" id="KW-0378">Hydrolase</keyword>
<evidence type="ECO:0000313" key="6">
    <source>
        <dbReference type="Proteomes" id="UP000178574"/>
    </source>
</evidence>
<gene>
    <name evidence="5" type="ORF">A2847_02465</name>
</gene>
<comment type="caution">
    <text evidence="5">The sequence shown here is derived from an EMBL/GenBank/DDBJ whole genome shotgun (WGS) entry which is preliminary data.</text>
</comment>
<dbReference type="InterPro" id="IPR001940">
    <property type="entry name" value="Peptidase_S1C"/>
</dbReference>
<dbReference type="GO" id="GO:0004252">
    <property type="term" value="F:serine-type endopeptidase activity"/>
    <property type="evidence" value="ECO:0007669"/>
    <property type="project" value="InterPro"/>
</dbReference>
<feature type="domain" description="PDZ" evidence="4">
    <location>
        <begin position="326"/>
        <end position="407"/>
    </location>
</feature>
<dbReference type="EMBL" id="MHQD01000021">
    <property type="protein sequence ID" value="OGZ96073.1"/>
    <property type="molecule type" value="Genomic_DNA"/>
</dbReference>
<proteinExistence type="predicted"/>
<dbReference type="Gene3D" id="2.40.10.120">
    <property type="match status" value="1"/>
</dbReference>
<dbReference type="AlphaFoldDB" id="A0A1G2KA42"/>
<evidence type="ECO:0000256" key="2">
    <source>
        <dbReference type="ARBA" id="ARBA00022801"/>
    </source>
</evidence>
<evidence type="ECO:0000313" key="5">
    <source>
        <dbReference type="EMBL" id="OGZ96073.1"/>
    </source>
</evidence>
<dbReference type="GO" id="GO:0006508">
    <property type="term" value="P:proteolysis"/>
    <property type="evidence" value="ECO:0007669"/>
    <property type="project" value="UniProtKB-KW"/>
</dbReference>
<evidence type="ECO:0000259" key="4">
    <source>
        <dbReference type="PROSITE" id="PS50106"/>
    </source>
</evidence>
<reference evidence="5 6" key="1">
    <citation type="journal article" date="2016" name="Nat. Commun.">
        <title>Thousands of microbial genomes shed light on interconnected biogeochemical processes in an aquifer system.</title>
        <authorList>
            <person name="Anantharaman K."/>
            <person name="Brown C.T."/>
            <person name="Hug L.A."/>
            <person name="Sharon I."/>
            <person name="Castelle C.J."/>
            <person name="Probst A.J."/>
            <person name="Thomas B.C."/>
            <person name="Singh A."/>
            <person name="Wilkins M.J."/>
            <person name="Karaoz U."/>
            <person name="Brodie E.L."/>
            <person name="Williams K.H."/>
            <person name="Hubbard S.S."/>
            <person name="Banfield J.F."/>
        </authorList>
    </citation>
    <scope>NUCLEOTIDE SEQUENCE [LARGE SCALE GENOMIC DNA]</scope>
</reference>
<dbReference type="Proteomes" id="UP000178574">
    <property type="component" value="Unassembled WGS sequence"/>
</dbReference>
<dbReference type="SUPFAM" id="SSF50156">
    <property type="entry name" value="PDZ domain-like"/>
    <property type="match status" value="1"/>
</dbReference>
<dbReference type="PROSITE" id="PS50106">
    <property type="entry name" value="PDZ"/>
    <property type="match status" value="1"/>
</dbReference>
<protein>
    <recommendedName>
        <fullName evidence="4">PDZ domain-containing protein</fullName>
    </recommendedName>
</protein>
<keyword evidence="1" id="KW-0645">Protease</keyword>
<dbReference type="InterPro" id="IPR051201">
    <property type="entry name" value="Chloro_Bact_Ser_Proteases"/>
</dbReference>
<keyword evidence="3" id="KW-1133">Transmembrane helix</keyword>
<accession>A0A1G2KA42</accession>